<evidence type="ECO:0000313" key="2">
    <source>
        <dbReference type="Proteomes" id="UP000824120"/>
    </source>
</evidence>
<gene>
    <name evidence="1" type="ORF">H5410_024359</name>
</gene>
<keyword evidence="2" id="KW-1185">Reference proteome</keyword>
<proteinExistence type="predicted"/>
<dbReference type="Proteomes" id="UP000824120">
    <property type="component" value="Chromosome 4"/>
</dbReference>
<organism evidence="1 2">
    <name type="scientific">Solanum commersonii</name>
    <name type="common">Commerson's wild potato</name>
    <name type="synonym">Commerson's nightshade</name>
    <dbReference type="NCBI Taxonomy" id="4109"/>
    <lineage>
        <taxon>Eukaryota</taxon>
        <taxon>Viridiplantae</taxon>
        <taxon>Streptophyta</taxon>
        <taxon>Embryophyta</taxon>
        <taxon>Tracheophyta</taxon>
        <taxon>Spermatophyta</taxon>
        <taxon>Magnoliopsida</taxon>
        <taxon>eudicotyledons</taxon>
        <taxon>Gunneridae</taxon>
        <taxon>Pentapetalae</taxon>
        <taxon>asterids</taxon>
        <taxon>lamiids</taxon>
        <taxon>Solanales</taxon>
        <taxon>Solanaceae</taxon>
        <taxon>Solanoideae</taxon>
        <taxon>Solaneae</taxon>
        <taxon>Solanum</taxon>
    </lineage>
</organism>
<protein>
    <submittedName>
        <fullName evidence="1">Uncharacterized protein</fullName>
    </submittedName>
</protein>
<accession>A0A9J5ZLU0</accession>
<reference evidence="1 2" key="1">
    <citation type="submission" date="2020-09" db="EMBL/GenBank/DDBJ databases">
        <title>De no assembly of potato wild relative species, Solanum commersonii.</title>
        <authorList>
            <person name="Cho K."/>
        </authorList>
    </citation>
    <scope>NUCLEOTIDE SEQUENCE [LARGE SCALE GENOMIC DNA]</scope>
    <source>
        <strain evidence="1">LZ3.2</strain>
        <tissue evidence="1">Leaf</tissue>
    </source>
</reference>
<sequence length="124" mass="14718">MSNSPLAAIDRNTNRPRQRIRLKTPLKRPRAYYTKNQLFGSGGSSLSQRKEAVCSHRRFRSLGIVKYELGMRFCDEVWDYFVIRKPFDDFLYENLEACLKFQFSIDCMRTLLQALERSKDLNHF</sequence>
<dbReference type="EMBL" id="JACXVP010000004">
    <property type="protein sequence ID" value="KAG5613078.1"/>
    <property type="molecule type" value="Genomic_DNA"/>
</dbReference>
<comment type="caution">
    <text evidence="1">The sequence shown here is derived from an EMBL/GenBank/DDBJ whole genome shotgun (WGS) entry which is preliminary data.</text>
</comment>
<evidence type="ECO:0000313" key="1">
    <source>
        <dbReference type="EMBL" id="KAG5613078.1"/>
    </source>
</evidence>
<dbReference type="AlphaFoldDB" id="A0A9J5ZLU0"/>
<name>A0A9J5ZLU0_SOLCO</name>